<organism evidence="2 3">
    <name type="scientific">Scophthalmus maximus</name>
    <name type="common">Turbot</name>
    <name type="synonym">Psetta maxima</name>
    <dbReference type="NCBI Taxonomy" id="52904"/>
    <lineage>
        <taxon>Eukaryota</taxon>
        <taxon>Metazoa</taxon>
        <taxon>Chordata</taxon>
        <taxon>Craniata</taxon>
        <taxon>Vertebrata</taxon>
        <taxon>Euteleostomi</taxon>
        <taxon>Actinopterygii</taxon>
        <taxon>Neopterygii</taxon>
        <taxon>Teleostei</taxon>
        <taxon>Neoteleostei</taxon>
        <taxon>Acanthomorphata</taxon>
        <taxon>Carangaria</taxon>
        <taxon>Pleuronectiformes</taxon>
        <taxon>Pleuronectoidei</taxon>
        <taxon>Scophthalmidae</taxon>
        <taxon>Scophthalmus</taxon>
    </lineage>
</organism>
<dbReference type="GO" id="GO:0006516">
    <property type="term" value="P:glycoprotein catabolic process"/>
    <property type="evidence" value="ECO:0007669"/>
    <property type="project" value="TreeGrafter"/>
</dbReference>
<dbReference type="PROSITE" id="PS51114">
    <property type="entry name" value="FBA"/>
    <property type="match status" value="1"/>
</dbReference>
<dbReference type="SUPFAM" id="SSF49785">
    <property type="entry name" value="Galactose-binding domain-like"/>
    <property type="match status" value="1"/>
</dbReference>
<reference evidence="2" key="2">
    <citation type="submission" date="2025-08" db="UniProtKB">
        <authorList>
            <consortium name="Ensembl"/>
        </authorList>
    </citation>
    <scope>IDENTIFICATION</scope>
</reference>
<feature type="domain" description="FBA" evidence="1">
    <location>
        <begin position="1"/>
        <end position="172"/>
    </location>
</feature>
<evidence type="ECO:0000313" key="3">
    <source>
        <dbReference type="Proteomes" id="UP000694558"/>
    </source>
</evidence>
<accession>A0A8D3B5S8</accession>
<dbReference type="GO" id="GO:0031146">
    <property type="term" value="P:SCF-dependent proteasomal ubiquitin-dependent protein catabolic process"/>
    <property type="evidence" value="ECO:0007669"/>
    <property type="project" value="TreeGrafter"/>
</dbReference>
<dbReference type="InterPro" id="IPR039752">
    <property type="entry name" value="F-box_only"/>
</dbReference>
<dbReference type="InterPro" id="IPR008979">
    <property type="entry name" value="Galactose-bd-like_sf"/>
</dbReference>
<dbReference type="PANTHER" id="PTHR12125:SF11">
    <property type="entry name" value="F-BOX ONLY PROTEIN 2"/>
    <property type="match status" value="1"/>
</dbReference>
<dbReference type="GeneTree" id="ENSGT00940000160929"/>
<dbReference type="Proteomes" id="UP000694558">
    <property type="component" value="Chromosome 6"/>
</dbReference>
<dbReference type="GO" id="GO:0005737">
    <property type="term" value="C:cytoplasm"/>
    <property type="evidence" value="ECO:0007669"/>
    <property type="project" value="UniProtKB-ARBA"/>
</dbReference>
<dbReference type="Pfam" id="PF04300">
    <property type="entry name" value="FBA"/>
    <property type="match status" value="1"/>
</dbReference>
<dbReference type="AlphaFoldDB" id="A0A8D3B5S8"/>
<evidence type="ECO:0000259" key="1">
    <source>
        <dbReference type="PROSITE" id="PS51114"/>
    </source>
</evidence>
<protein>
    <recommendedName>
        <fullName evidence="1">FBA domain-containing protein</fullName>
    </recommendedName>
</protein>
<dbReference type="PANTHER" id="PTHR12125">
    <property type="entry name" value="F-BOX ONLY PROTEIN 6-LIKE PROTEIN"/>
    <property type="match status" value="1"/>
</dbReference>
<dbReference type="GO" id="GO:0061630">
    <property type="term" value="F:ubiquitin protein ligase activity"/>
    <property type="evidence" value="ECO:0007669"/>
    <property type="project" value="TreeGrafter"/>
</dbReference>
<dbReference type="FunFam" id="2.60.120.260:FF:000012">
    <property type="entry name" value="F-box only protein 2"/>
    <property type="match status" value="1"/>
</dbReference>
<gene>
    <name evidence="2" type="primary">fbxo2</name>
</gene>
<reference evidence="2" key="1">
    <citation type="submission" date="2023-05" db="EMBL/GenBank/DDBJ databases">
        <title>High-quality long-read genome of Scophthalmus maximus.</title>
        <authorList>
            <person name="Lien S."/>
            <person name="Martinez P."/>
        </authorList>
    </citation>
    <scope>NUCLEOTIDE SEQUENCE [LARGE SCALE GENOMIC DNA]</scope>
</reference>
<dbReference type="SMART" id="SM01198">
    <property type="entry name" value="FBA"/>
    <property type="match status" value="1"/>
</dbReference>
<dbReference type="GO" id="GO:0019005">
    <property type="term" value="C:SCF ubiquitin ligase complex"/>
    <property type="evidence" value="ECO:0007669"/>
    <property type="project" value="TreeGrafter"/>
</dbReference>
<sequence>MARNLLKNPCGEEQLEFWDLTENGGNQWKVEDMPGDCGHDFSDDGVTKYFATSFELCLKRQVIDLLAEGYSCEHLDTQPAVTVEDWYCGRTDCGCTYQMTVCLLDEIQEVMQDFKPEPVALDPDSDNCSWRQVCREESALYIQDIKTHKDTQTHTDHNGFRSVLTPGEPYIF</sequence>
<name>A0A8D3B5S8_SCOMX</name>
<proteinExistence type="predicted"/>
<evidence type="ECO:0000313" key="2">
    <source>
        <dbReference type="Ensembl" id="ENSSMAP00000028943.1"/>
    </source>
</evidence>
<dbReference type="GO" id="GO:0036503">
    <property type="term" value="P:ERAD pathway"/>
    <property type="evidence" value="ECO:0007669"/>
    <property type="project" value="TreeGrafter"/>
</dbReference>
<dbReference type="InterPro" id="IPR007397">
    <property type="entry name" value="F-box-assoc_dom"/>
</dbReference>
<dbReference type="Gene3D" id="2.60.120.260">
    <property type="entry name" value="Galactose-binding domain-like"/>
    <property type="match status" value="1"/>
</dbReference>
<dbReference type="Ensembl" id="ENSSMAT00000029303.2">
    <property type="protein sequence ID" value="ENSSMAP00000028943.1"/>
    <property type="gene ID" value="ENSSMAG00000017735.2"/>
</dbReference>